<evidence type="ECO:0000313" key="5">
    <source>
        <dbReference type="Proteomes" id="UP000265160"/>
    </source>
</evidence>
<keyword evidence="2" id="KW-0812">Transmembrane</keyword>
<proteinExistence type="predicted"/>
<sequence>TTAEGILEASGCFLETEEMVAEIPRNKQITEYVLIMILNYRSSDKLGMSSPTLSVPHQWVVLDTKTQLKCHADGFYPPPVSFSWTRAGEVIQPPYQVEVELTPDGYYRAVGNLTFYPSHEDQNVTFGCKVSHSGNYQELDFQLSITRESLRVTVSILVALMPHGLSVFLTVLLILHPLSLHNVTSVL</sequence>
<organism evidence="4 5">
    <name type="scientific">Maylandia zebra</name>
    <name type="common">zebra mbuna</name>
    <dbReference type="NCBI Taxonomy" id="106582"/>
    <lineage>
        <taxon>Eukaryota</taxon>
        <taxon>Metazoa</taxon>
        <taxon>Chordata</taxon>
        <taxon>Craniata</taxon>
        <taxon>Vertebrata</taxon>
        <taxon>Euteleostomi</taxon>
        <taxon>Actinopterygii</taxon>
        <taxon>Neopterygii</taxon>
        <taxon>Teleostei</taxon>
        <taxon>Neoteleostei</taxon>
        <taxon>Acanthomorphata</taxon>
        <taxon>Ovalentaria</taxon>
        <taxon>Cichlomorphae</taxon>
        <taxon>Cichliformes</taxon>
        <taxon>Cichlidae</taxon>
        <taxon>African cichlids</taxon>
        <taxon>Pseudocrenilabrinae</taxon>
        <taxon>Haplochromini</taxon>
        <taxon>Maylandia</taxon>
        <taxon>Maylandia zebra complex</taxon>
    </lineage>
</organism>
<reference evidence="4" key="2">
    <citation type="submission" date="2025-08" db="UniProtKB">
        <authorList>
            <consortium name="Ensembl"/>
        </authorList>
    </citation>
    <scope>IDENTIFICATION</scope>
</reference>
<keyword evidence="2" id="KW-0472">Membrane</keyword>
<dbReference type="GeneTree" id="ENSGT00940000167101"/>
<dbReference type="InterPro" id="IPR036179">
    <property type="entry name" value="Ig-like_dom_sf"/>
</dbReference>
<dbReference type="PANTHER" id="PTHR23411">
    <property type="entry name" value="TAPASIN"/>
    <property type="match status" value="1"/>
</dbReference>
<dbReference type="AlphaFoldDB" id="A0A3P9C7B0"/>
<dbReference type="InterPro" id="IPR003597">
    <property type="entry name" value="Ig_C1-set"/>
</dbReference>
<feature type="transmembrane region" description="Helical" evidence="2">
    <location>
        <begin position="152"/>
        <end position="175"/>
    </location>
</feature>
<keyword evidence="5" id="KW-1185">Reference proteome</keyword>
<dbReference type="SMART" id="SM00407">
    <property type="entry name" value="IGc1"/>
    <property type="match status" value="1"/>
</dbReference>
<dbReference type="SUPFAM" id="SSF48726">
    <property type="entry name" value="Immunoglobulin"/>
    <property type="match status" value="1"/>
</dbReference>
<dbReference type="InterPro" id="IPR007110">
    <property type="entry name" value="Ig-like_dom"/>
</dbReference>
<dbReference type="Proteomes" id="UP000265160">
    <property type="component" value="LG8"/>
</dbReference>
<keyword evidence="1" id="KW-0393">Immunoglobulin domain</keyword>
<dbReference type="InterPro" id="IPR013783">
    <property type="entry name" value="Ig-like_fold"/>
</dbReference>
<name>A0A3P9C7B0_9CICH</name>
<dbReference type="Gene3D" id="2.60.40.10">
    <property type="entry name" value="Immunoglobulins"/>
    <property type="match status" value="1"/>
</dbReference>
<evidence type="ECO:0000256" key="1">
    <source>
        <dbReference type="ARBA" id="ARBA00023319"/>
    </source>
</evidence>
<evidence type="ECO:0000313" key="4">
    <source>
        <dbReference type="Ensembl" id="ENSMZEP00005017949.1"/>
    </source>
</evidence>
<dbReference type="InterPro" id="IPR050380">
    <property type="entry name" value="Immune_Resp_Modulators"/>
</dbReference>
<feature type="domain" description="Ig-like" evidence="3">
    <location>
        <begin position="51"/>
        <end position="144"/>
    </location>
</feature>
<accession>A0A3P9C7B0</accession>
<dbReference type="PROSITE" id="PS50835">
    <property type="entry name" value="IG_LIKE"/>
    <property type="match status" value="1"/>
</dbReference>
<reference evidence="4 5" key="1">
    <citation type="journal article" date="2014" name="Nature">
        <title>The genomic substrate for adaptive radiation in African cichlid fish.</title>
        <authorList>
            <person name="Brawand D."/>
            <person name="Wagner C.E."/>
            <person name="Li Y.I."/>
            <person name="Malinsky M."/>
            <person name="Keller I."/>
            <person name="Fan S."/>
            <person name="Simakov O."/>
            <person name="Ng A.Y."/>
            <person name="Lim Z.W."/>
            <person name="Bezault E."/>
            <person name="Turner-Maier J."/>
            <person name="Johnson J."/>
            <person name="Alcazar R."/>
            <person name="Noh H.J."/>
            <person name="Russell P."/>
            <person name="Aken B."/>
            <person name="Alfoldi J."/>
            <person name="Amemiya C."/>
            <person name="Azzouzi N."/>
            <person name="Baroiller J.F."/>
            <person name="Barloy-Hubler F."/>
            <person name="Berlin A."/>
            <person name="Bloomquist R."/>
            <person name="Carleton K.L."/>
            <person name="Conte M.A."/>
            <person name="D'Cotta H."/>
            <person name="Eshel O."/>
            <person name="Gaffney L."/>
            <person name="Galibert F."/>
            <person name="Gante H.F."/>
            <person name="Gnerre S."/>
            <person name="Greuter L."/>
            <person name="Guyon R."/>
            <person name="Haddad N.S."/>
            <person name="Haerty W."/>
            <person name="Harris R.M."/>
            <person name="Hofmann H.A."/>
            <person name="Hourlier T."/>
            <person name="Hulata G."/>
            <person name="Jaffe D.B."/>
            <person name="Lara M."/>
            <person name="Lee A.P."/>
            <person name="MacCallum I."/>
            <person name="Mwaiko S."/>
            <person name="Nikaido M."/>
            <person name="Nishihara H."/>
            <person name="Ozouf-Costaz C."/>
            <person name="Penman D.J."/>
            <person name="Przybylski D."/>
            <person name="Rakotomanga M."/>
            <person name="Renn S.C.P."/>
            <person name="Ribeiro F.J."/>
            <person name="Ron M."/>
            <person name="Salzburger W."/>
            <person name="Sanchez-Pulido L."/>
            <person name="Santos M.E."/>
            <person name="Searle S."/>
            <person name="Sharpe T."/>
            <person name="Swofford R."/>
            <person name="Tan F.J."/>
            <person name="Williams L."/>
            <person name="Young S."/>
            <person name="Yin S."/>
            <person name="Okada N."/>
            <person name="Kocher T.D."/>
            <person name="Miska E.A."/>
            <person name="Lander E.S."/>
            <person name="Venkatesh B."/>
            <person name="Fernald R.D."/>
            <person name="Meyer A."/>
            <person name="Ponting C.P."/>
            <person name="Streelman J.T."/>
            <person name="Lindblad-Toh K."/>
            <person name="Seehausen O."/>
            <person name="Di Palma F."/>
        </authorList>
    </citation>
    <scope>NUCLEOTIDE SEQUENCE</scope>
</reference>
<reference evidence="4" key="3">
    <citation type="submission" date="2025-09" db="UniProtKB">
        <authorList>
            <consortium name="Ensembl"/>
        </authorList>
    </citation>
    <scope>IDENTIFICATION</scope>
</reference>
<evidence type="ECO:0000259" key="3">
    <source>
        <dbReference type="PROSITE" id="PS50835"/>
    </source>
</evidence>
<dbReference type="Ensembl" id="ENSMZET00005018533.1">
    <property type="protein sequence ID" value="ENSMZEP00005017949.1"/>
    <property type="gene ID" value="ENSMZEG00005013493.1"/>
</dbReference>
<dbReference type="Pfam" id="PF07654">
    <property type="entry name" value="C1-set"/>
    <property type="match status" value="1"/>
</dbReference>
<dbReference type="CDD" id="cd00098">
    <property type="entry name" value="IgC1"/>
    <property type="match status" value="1"/>
</dbReference>
<protein>
    <recommendedName>
        <fullName evidence="3">Ig-like domain-containing protein</fullName>
    </recommendedName>
</protein>
<evidence type="ECO:0000256" key="2">
    <source>
        <dbReference type="SAM" id="Phobius"/>
    </source>
</evidence>
<keyword evidence="2" id="KW-1133">Transmembrane helix</keyword>